<evidence type="ECO:0000313" key="2">
    <source>
        <dbReference type="EMBL" id="AZS87004.1"/>
    </source>
</evidence>
<dbReference type="InterPro" id="IPR058712">
    <property type="entry name" value="SRA_ScoMcrA"/>
</dbReference>
<dbReference type="EMBL" id="CP034687">
    <property type="protein sequence ID" value="AZS87004.1"/>
    <property type="molecule type" value="Genomic_DNA"/>
</dbReference>
<dbReference type="OrthoDB" id="4939521at2"/>
<feature type="domain" description="ScoMcrA-like SRA" evidence="1">
    <location>
        <begin position="15"/>
        <end position="159"/>
    </location>
</feature>
<evidence type="ECO:0000259" key="1">
    <source>
        <dbReference type="Pfam" id="PF26348"/>
    </source>
</evidence>
<dbReference type="Proteomes" id="UP000501753">
    <property type="component" value="Chromosome"/>
</dbReference>
<evidence type="ECO:0000313" key="3">
    <source>
        <dbReference type="EMBL" id="QCN86140.1"/>
    </source>
</evidence>
<dbReference type="AlphaFoldDB" id="A0A3Q9KVN2"/>
<dbReference type="RefSeq" id="WP_127179806.1">
    <property type="nucleotide sequence ID" value="NZ_CP029078.1"/>
</dbReference>
<dbReference type="Proteomes" id="UP000271291">
    <property type="component" value="Chromosome"/>
</dbReference>
<sequence>MTTSTSGFQPGDILTRAEIHPVLGGSGYAGICPAKEKRNVLIFSDSKSGERYGYRDGWLAEDDDLGPVFTYTGTGKRGNQTLTGGNAAILEHAEKNRTLHLFVAVGKVPGTDTRTHRYIGTFKVDERNPFDTREAKDELNQDRNVIVFRLRPVGPYVRENSDILQPASQSRLMFNLTAGRFARAVRRQRRQQAPRAHDLQEERRDELAETFDARESAAGNTLGQLELAMRESTDRLLFDLYSQTSNTVYEPTSSAASESIKNALSQLLLARHHLRDFHHDQPLHLMVLTPTLPREDLRTLLAENGIGLVYRNDSGDFSEIDANTAPFSNTARPSRCVDCPLPV</sequence>
<reference evidence="2 4" key="2">
    <citation type="submission" date="2018-12" db="EMBL/GenBank/DDBJ databases">
        <title>Streptomyces griseoviridis F1-27 complete genome.</title>
        <authorList>
            <person name="Mariita R.M."/>
            <person name="Sello J.K."/>
        </authorList>
    </citation>
    <scope>NUCLEOTIDE SEQUENCE [LARGE SCALE GENOMIC DNA]</scope>
    <source>
        <strain evidence="2 4">F1-27</strain>
    </source>
</reference>
<proteinExistence type="predicted"/>
<dbReference type="EMBL" id="CP029078">
    <property type="protein sequence ID" value="QCN86140.1"/>
    <property type="molecule type" value="Genomic_DNA"/>
</dbReference>
<gene>
    <name evidence="3" type="ORF">DDJ31_15085</name>
    <name evidence="2" type="ORF">ELQ87_24185</name>
</gene>
<protein>
    <recommendedName>
        <fullName evidence="1">ScoMcrA-like SRA domain-containing protein</fullName>
    </recommendedName>
</protein>
<organism evidence="2 4">
    <name type="scientific">Streptomyces griseoviridis</name>
    <dbReference type="NCBI Taxonomy" id="45398"/>
    <lineage>
        <taxon>Bacteria</taxon>
        <taxon>Bacillati</taxon>
        <taxon>Actinomycetota</taxon>
        <taxon>Actinomycetes</taxon>
        <taxon>Kitasatosporales</taxon>
        <taxon>Streptomycetaceae</taxon>
        <taxon>Streptomyces</taxon>
    </lineage>
</organism>
<keyword evidence="5" id="KW-1185">Reference proteome</keyword>
<reference evidence="3 5" key="1">
    <citation type="submission" date="2018-04" db="EMBL/GenBank/DDBJ databases">
        <title>Complete genome sequences of Streptomyces griseoviridis K61 and characterization of antagonistic properties of biological control agents.</title>
        <authorList>
            <person name="Mariita R.M."/>
            <person name="Sello J.K."/>
        </authorList>
    </citation>
    <scope>NUCLEOTIDE SEQUENCE [LARGE SCALE GENOMIC DNA]</scope>
    <source>
        <strain evidence="3 5">K61</strain>
    </source>
</reference>
<accession>A0A3Q9KVN2</accession>
<dbReference type="KEGG" id="sgd:ELQ87_24185"/>
<name>A0A3Q9KVN2_STRGD</name>
<dbReference type="Pfam" id="PF26348">
    <property type="entry name" value="SRA_ScoMcrA"/>
    <property type="match status" value="1"/>
</dbReference>
<evidence type="ECO:0000313" key="4">
    <source>
        <dbReference type="Proteomes" id="UP000271291"/>
    </source>
</evidence>
<evidence type="ECO:0000313" key="5">
    <source>
        <dbReference type="Proteomes" id="UP000501753"/>
    </source>
</evidence>